<evidence type="ECO:0008006" key="5">
    <source>
        <dbReference type="Google" id="ProtNLM"/>
    </source>
</evidence>
<keyword evidence="4" id="KW-1185">Reference proteome</keyword>
<accession>A0ABP6Q313</accession>
<evidence type="ECO:0000256" key="2">
    <source>
        <dbReference type="SAM" id="MobiDB-lite"/>
    </source>
</evidence>
<sequence>MSVKRTCARCRRFAYSAGWWPDGPVCRTCVDRGLRLRGACPGCGQDRLLPGLRPEDGESICSTCAGFKASYRCSRCDQEGKLHARRLCTRCVLADRLAELLDDGTGRVRPELLPLLSSLTSMENPLTGLTWLYEKYNPDMLRGLADGSIDLTHEAFHQLPHGRAASHLRELLMACELLPKIDKQICLLERWLVHHLAGMRRPTHRKIIHRFATWEILPRLRRLAESKPIPPSSRSYAGQQIIYATHFLTWLAERRLTLDRCRQIHLDAWIVEHRIDERNGVRAFLNWAAHNKLARPLDLPRTQARRGTPLASQERLALLGRMLTDESCPLRTRVAATLVLLYAQPVSRLVQLDLDDILTDDAQVAIRFGAPPTPVPEPFASLLLNYIANRTNMRTATNPGSRWLFPGRRAGQPLHPEWLAKQITRMGVPTTAARGAALRQHLQDSPAPIVADALGFHPVTATKLAAETGTTYSRYAPGDHTPSPRPLPKRRTDNS</sequence>
<gene>
    <name evidence="3" type="ORF">GCM10010468_05020</name>
</gene>
<evidence type="ECO:0000313" key="3">
    <source>
        <dbReference type="EMBL" id="GAA3195006.1"/>
    </source>
</evidence>
<keyword evidence="1" id="KW-0233">DNA recombination</keyword>
<dbReference type="EMBL" id="BAAAUV010000001">
    <property type="protein sequence ID" value="GAA3195006.1"/>
    <property type="molecule type" value="Genomic_DNA"/>
</dbReference>
<proteinExistence type="predicted"/>
<comment type="caution">
    <text evidence="3">The sequence shown here is derived from an EMBL/GenBank/DDBJ whole genome shotgun (WGS) entry which is preliminary data.</text>
</comment>
<dbReference type="Gene3D" id="1.10.443.10">
    <property type="entry name" value="Intergrase catalytic core"/>
    <property type="match status" value="1"/>
</dbReference>
<dbReference type="InterPro" id="IPR013762">
    <property type="entry name" value="Integrase-like_cat_sf"/>
</dbReference>
<dbReference type="Proteomes" id="UP001501237">
    <property type="component" value="Unassembled WGS sequence"/>
</dbReference>
<reference evidence="4" key="1">
    <citation type="journal article" date="2019" name="Int. J. Syst. Evol. Microbiol.">
        <title>The Global Catalogue of Microorganisms (GCM) 10K type strain sequencing project: providing services to taxonomists for standard genome sequencing and annotation.</title>
        <authorList>
            <consortium name="The Broad Institute Genomics Platform"/>
            <consortium name="The Broad Institute Genome Sequencing Center for Infectious Disease"/>
            <person name="Wu L."/>
            <person name="Ma J."/>
        </authorList>
    </citation>
    <scope>NUCLEOTIDE SEQUENCE [LARGE SCALE GENOMIC DNA]</scope>
    <source>
        <strain evidence="4">JCM 9377</strain>
    </source>
</reference>
<protein>
    <recommendedName>
        <fullName evidence="5">Site-specific recombinase XerD</fullName>
    </recommendedName>
</protein>
<dbReference type="SUPFAM" id="SSF56349">
    <property type="entry name" value="DNA breaking-rejoining enzymes"/>
    <property type="match status" value="1"/>
</dbReference>
<organism evidence="3 4">
    <name type="scientific">Actinocorallia longicatena</name>
    <dbReference type="NCBI Taxonomy" id="111803"/>
    <lineage>
        <taxon>Bacteria</taxon>
        <taxon>Bacillati</taxon>
        <taxon>Actinomycetota</taxon>
        <taxon>Actinomycetes</taxon>
        <taxon>Streptosporangiales</taxon>
        <taxon>Thermomonosporaceae</taxon>
        <taxon>Actinocorallia</taxon>
    </lineage>
</organism>
<name>A0ABP6Q313_9ACTN</name>
<evidence type="ECO:0000313" key="4">
    <source>
        <dbReference type="Proteomes" id="UP001501237"/>
    </source>
</evidence>
<feature type="region of interest" description="Disordered" evidence="2">
    <location>
        <begin position="470"/>
        <end position="495"/>
    </location>
</feature>
<evidence type="ECO:0000256" key="1">
    <source>
        <dbReference type="ARBA" id="ARBA00023172"/>
    </source>
</evidence>
<dbReference type="RefSeq" id="WP_344821592.1">
    <property type="nucleotide sequence ID" value="NZ_BAAAUV010000001.1"/>
</dbReference>
<dbReference type="InterPro" id="IPR011010">
    <property type="entry name" value="DNA_brk_join_enz"/>
</dbReference>